<reference evidence="4 5" key="1">
    <citation type="submission" date="2020-10" db="EMBL/GenBank/DDBJ databases">
        <title>Phylogeny of dyella-like bacteria.</title>
        <authorList>
            <person name="Fu J."/>
        </authorList>
    </citation>
    <scope>NUCLEOTIDE SEQUENCE [LARGE SCALE GENOMIC DNA]</scope>
    <source>
        <strain evidence="4 5">Gsoil3046</strain>
    </source>
</reference>
<evidence type="ECO:0000313" key="5">
    <source>
        <dbReference type="Proteomes" id="UP001620460"/>
    </source>
</evidence>
<keyword evidence="1 3" id="KW-0732">Signal</keyword>
<dbReference type="InterPro" id="IPR010126">
    <property type="entry name" value="Esterase_phb"/>
</dbReference>
<evidence type="ECO:0008006" key="6">
    <source>
        <dbReference type="Google" id="ProtNLM"/>
    </source>
</evidence>
<sequence>MPSFAQLRLLGLSLVLVAGAACAARHDGRLPHLQLEPGRVAVVGLSSGAYMATQAQLAYPDIFPNAALVAGGPYGCAGGNLQAALSSCMKGAPAIDVDALVANARKRAAAGEIGPLNALARSHVYLLHGKADGVVAPAVAEAGAQFYQRLRDGDAALAGMQVVDDGAREFAHNLPIAAKGADCGQSVSPYLGHCGFDAAGEIFRQLFGAPSQPVADAAKGRVLDFDQDALRPDGADAFLAPKGYVYLPPACAAGKPCGLVVALHGCKQNADAIGETFVKDAGFNRWADAYGVAVLYPQTRASFAPLNPQACWDWWGYSGTDYDTRHGVQLRWLVNAARALGLPAKQ</sequence>
<evidence type="ECO:0000313" key="4">
    <source>
        <dbReference type="EMBL" id="MFK2903723.1"/>
    </source>
</evidence>
<dbReference type="Gene3D" id="3.40.50.1820">
    <property type="entry name" value="alpha/beta hydrolase"/>
    <property type="match status" value="2"/>
</dbReference>
<organism evidence="4 5">
    <name type="scientific">Dyella ginsengisoli</name>
    <dbReference type="NCBI Taxonomy" id="363848"/>
    <lineage>
        <taxon>Bacteria</taxon>
        <taxon>Pseudomonadati</taxon>
        <taxon>Pseudomonadota</taxon>
        <taxon>Gammaproteobacteria</taxon>
        <taxon>Lysobacterales</taxon>
        <taxon>Rhodanobacteraceae</taxon>
        <taxon>Dyella</taxon>
    </lineage>
</organism>
<gene>
    <name evidence="4" type="ORF">ISP17_07095</name>
</gene>
<name>A0ABW8JRG7_9GAMM</name>
<dbReference type="PANTHER" id="PTHR43037">
    <property type="entry name" value="UNNAMED PRODUCT-RELATED"/>
    <property type="match status" value="1"/>
</dbReference>
<evidence type="ECO:0000256" key="1">
    <source>
        <dbReference type="ARBA" id="ARBA00022729"/>
    </source>
</evidence>
<comment type="caution">
    <text evidence="4">The sequence shown here is derived from an EMBL/GenBank/DDBJ whole genome shotgun (WGS) entry which is preliminary data.</text>
</comment>
<accession>A0ABW8JRG7</accession>
<keyword evidence="2" id="KW-0378">Hydrolase</keyword>
<keyword evidence="5" id="KW-1185">Reference proteome</keyword>
<evidence type="ECO:0000256" key="3">
    <source>
        <dbReference type="SAM" id="SignalP"/>
    </source>
</evidence>
<dbReference type="RefSeq" id="WP_404631533.1">
    <property type="nucleotide sequence ID" value="NZ_JADIKM010000002.1"/>
</dbReference>
<protein>
    <recommendedName>
        <fullName evidence="6">Poly (3-hydroxybutyrate) depolymerase (PhaZ)</fullName>
    </recommendedName>
</protein>
<feature type="signal peptide" evidence="3">
    <location>
        <begin position="1"/>
        <end position="23"/>
    </location>
</feature>
<dbReference type="InterPro" id="IPR050955">
    <property type="entry name" value="Plant_Biomass_Hydrol_Est"/>
</dbReference>
<dbReference type="Proteomes" id="UP001620460">
    <property type="component" value="Unassembled WGS sequence"/>
</dbReference>
<feature type="chain" id="PRO_5046402513" description="Poly (3-hydroxybutyrate) depolymerase (PhaZ)" evidence="3">
    <location>
        <begin position="24"/>
        <end position="346"/>
    </location>
</feature>
<dbReference type="SUPFAM" id="SSF53474">
    <property type="entry name" value="alpha/beta-Hydrolases"/>
    <property type="match status" value="1"/>
</dbReference>
<evidence type="ECO:0000256" key="2">
    <source>
        <dbReference type="ARBA" id="ARBA00022801"/>
    </source>
</evidence>
<dbReference type="PANTHER" id="PTHR43037:SF5">
    <property type="entry name" value="FERULOYL ESTERASE"/>
    <property type="match status" value="1"/>
</dbReference>
<dbReference type="EMBL" id="JADIKM010000002">
    <property type="protein sequence ID" value="MFK2903723.1"/>
    <property type="molecule type" value="Genomic_DNA"/>
</dbReference>
<dbReference type="InterPro" id="IPR029058">
    <property type="entry name" value="AB_hydrolase_fold"/>
</dbReference>
<dbReference type="Pfam" id="PF10503">
    <property type="entry name" value="Esterase_PHB"/>
    <property type="match status" value="1"/>
</dbReference>
<proteinExistence type="predicted"/>